<name>A0ABW5KP28_9SPHI</name>
<organism evidence="2 3">
    <name type="scientific">Sphingobacterium suaedae</name>
    <dbReference type="NCBI Taxonomy" id="1686402"/>
    <lineage>
        <taxon>Bacteria</taxon>
        <taxon>Pseudomonadati</taxon>
        <taxon>Bacteroidota</taxon>
        <taxon>Sphingobacteriia</taxon>
        <taxon>Sphingobacteriales</taxon>
        <taxon>Sphingobacteriaceae</taxon>
        <taxon>Sphingobacterium</taxon>
    </lineage>
</organism>
<dbReference type="Proteomes" id="UP001597545">
    <property type="component" value="Unassembled WGS sequence"/>
</dbReference>
<comment type="caution">
    <text evidence="2">The sequence shown here is derived from an EMBL/GenBank/DDBJ whole genome shotgun (WGS) entry which is preliminary data.</text>
</comment>
<keyword evidence="3" id="KW-1185">Reference proteome</keyword>
<dbReference type="PIRSF" id="PIRSF021505">
    <property type="entry name" value="O_gly_hdrol"/>
    <property type="match status" value="1"/>
</dbReference>
<dbReference type="RefSeq" id="WP_380905674.1">
    <property type="nucleotide sequence ID" value="NZ_JBHUEG010000012.1"/>
</dbReference>
<dbReference type="InterPro" id="IPR053169">
    <property type="entry name" value="MUG_Protein"/>
</dbReference>
<dbReference type="EMBL" id="JBHULR010000015">
    <property type="protein sequence ID" value="MFD2549357.1"/>
    <property type="molecule type" value="Genomic_DNA"/>
</dbReference>
<evidence type="ECO:0000256" key="1">
    <source>
        <dbReference type="SAM" id="SignalP"/>
    </source>
</evidence>
<feature type="signal peptide" evidence="1">
    <location>
        <begin position="1"/>
        <end position="21"/>
    </location>
</feature>
<evidence type="ECO:0000313" key="3">
    <source>
        <dbReference type="Proteomes" id="UP001597545"/>
    </source>
</evidence>
<keyword evidence="1" id="KW-0732">Signal</keyword>
<sequence>MKMKKTVAIGIALLLATGLYAQKSKGSMNQERAEESLATIEKRYGVSDGTHLFRETFPYDDTYSATYLGGGDNEKKSNPYSYLWPFSGSLSAYVALLETSNHQKFKKHIDQQVLPGLENYYDQRTPVAYASYVNSAPESDRFYDDNIWLGIDFVDLYLHTKEQAYLDKAKEIWTFVESGMDNKLGGGIYWCEQRKESKNTCSNAPAVVYLLKLYQATQSKAFLTKAVDLYSWTKKNLQDPSDKLYWDNISLEGKVQKAKYPYNTGQMIQAGALLYKLTKQKQFLVDAQESAKAGLSYFFSVNQTESQPVAYPVLRKSDNWFIAIMLRGYIELYHQDNNPQYVNAFKANLDHAWTFMRDQHGLFGKDWSAEKASADKKWLLDQFAIAEMFARLAAIK</sequence>
<evidence type="ECO:0000313" key="2">
    <source>
        <dbReference type="EMBL" id="MFD2549357.1"/>
    </source>
</evidence>
<keyword evidence="2" id="KW-0378">Hydrolase</keyword>
<dbReference type="InterPro" id="IPR014512">
    <property type="entry name" value="O_gly_hydro"/>
</dbReference>
<proteinExistence type="predicted"/>
<gene>
    <name evidence="2" type="ORF">ACFSR5_17035</name>
</gene>
<dbReference type="InterPro" id="IPR008928">
    <property type="entry name" value="6-hairpin_glycosidase_sf"/>
</dbReference>
<protein>
    <submittedName>
        <fullName evidence="2">Glycoside hydrolase family 76 protein</fullName>
    </submittedName>
</protein>
<reference evidence="3" key="1">
    <citation type="journal article" date="2019" name="Int. J. Syst. Evol. Microbiol.">
        <title>The Global Catalogue of Microorganisms (GCM) 10K type strain sequencing project: providing services to taxonomists for standard genome sequencing and annotation.</title>
        <authorList>
            <consortium name="The Broad Institute Genomics Platform"/>
            <consortium name="The Broad Institute Genome Sequencing Center for Infectious Disease"/>
            <person name="Wu L."/>
            <person name="Ma J."/>
        </authorList>
    </citation>
    <scope>NUCLEOTIDE SEQUENCE [LARGE SCALE GENOMIC DNA]</scope>
    <source>
        <strain evidence="3">KCTC 42662</strain>
    </source>
</reference>
<feature type="chain" id="PRO_5045930054" evidence="1">
    <location>
        <begin position="22"/>
        <end position="396"/>
    </location>
</feature>
<dbReference type="PANTHER" id="PTHR47791">
    <property type="entry name" value="MEIOTICALLY UP-REGULATED GENE 191 PROTEIN"/>
    <property type="match status" value="1"/>
</dbReference>
<dbReference type="Pfam" id="PF03663">
    <property type="entry name" value="Glyco_hydro_76"/>
    <property type="match status" value="1"/>
</dbReference>
<dbReference type="PANTHER" id="PTHR47791:SF4">
    <property type="entry name" value="(PUTATIVE SECRETED PROTEIN)-RELATED"/>
    <property type="match status" value="1"/>
</dbReference>
<dbReference type="SUPFAM" id="SSF48208">
    <property type="entry name" value="Six-hairpin glycosidases"/>
    <property type="match status" value="1"/>
</dbReference>
<dbReference type="GO" id="GO:0016787">
    <property type="term" value="F:hydrolase activity"/>
    <property type="evidence" value="ECO:0007669"/>
    <property type="project" value="UniProtKB-KW"/>
</dbReference>
<dbReference type="Gene3D" id="1.50.10.20">
    <property type="match status" value="1"/>
</dbReference>
<accession>A0ABW5KP28</accession>
<dbReference type="InterPro" id="IPR005198">
    <property type="entry name" value="Glyco_hydro_76"/>
</dbReference>